<organism evidence="2 3">
    <name type="scientific">Enteractinococcus fodinae</name>
    <dbReference type="NCBI Taxonomy" id="684663"/>
    <lineage>
        <taxon>Bacteria</taxon>
        <taxon>Bacillati</taxon>
        <taxon>Actinomycetota</taxon>
        <taxon>Actinomycetes</taxon>
        <taxon>Micrococcales</taxon>
        <taxon>Micrococcaceae</taxon>
    </lineage>
</organism>
<keyword evidence="1" id="KW-0472">Membrane</keyword>
<accession>A0ABU2B3V8</accession>
<evidence type="ECO:0000313" key="2">
    <source>
        <dbReference type="EMBL" id="MDR7348285.1"/>
    </source>
</evidence>
<keyword evidence="1" id="KW-1133">Transmembrane helix</keyword>
<dbReference type="Proteomes" id="UP001183794">
    <property type="component" value="Unassembled WGS sequence"/>
</dbReference>
<dbReference type="EMBL" id="JAVDYJ010000001">
    <property type="protein sequence ID" value="MDR7348285.1"/>
    <property type="molecule type" value="Genomic_DNA"/>
</dbReference>
<proteinExistence type="predicted"/>
<name>A0ABU2B3V8_9MICC</name>
<evidence type="ECO:0000256" key="1">
    <source>
        <dbReference type="SAM" id="Phobius"/>
    </source>
</evidence>
<dbReference type="RefSeq" id="WP_310175330.1">
    <property type="nucleotide sequence ID" value="NZ_BAABHE010000002.1"/>
</dbReference>
<keyword evidence="3" id="KW-1185">Reference proteome</keyword>
<protein>
    <recommendedName>
        <fullName evidence="4">PH domain-containing protein</fullName>
    </recommendedName>
</protein>
<sequence>MVEPGNLGRGAGFAAGAASGAMQRRLRTMSTHPEDPRVFSQSKILLMFGLPLSVLSTLIMPMFISDYLASSDRDLFAFFLPVLLLVVSYSFVLHAFFRRFGVDRDKVWTRFGKVFYRQVRFVEIERLDVGVNRFKLYAHGTKVNIDYNRFDYSLVYIRLLEELQYRRFKLQKVEINDPDWEVAAQTHRHMLATKVYQSHQAFYDANPAEFARLEALMQPPKTYVK</sequence>
<reference evidence="2 3" key="1">
    <citation type="submission" date="2023-07" db="EMBL/GenBank/DDBJ databases">
        <title>Sequencing the genomes of 1000 actinobacteria strains.</title>
        <authorList>
            <person name="Klenk H.-P."/>
        </authorList>
    </citation>
    <scope>NUCLEOTIDE SEQUENCE [LARGE SCALE GENOMIC DNA]</scope>
    <source>
        <strain evidence="2 3">DSM 22966</strain>
    </source>
</reference>
<keyword evidence="1" id="KW-0812">Transmembrane</keyword>
<comment type="caution">
    <text evidence="2">The sequence shown here is derived from an EMBL/GenBank/DDBJ whole genome shotgun (WGS) entry which is preliminary data.</text>
</comment>
<evidence type="ECO:0008006" key="4">
    <source>
        <dbReference type="Google" id="ProtNLM"/>
    </source>
</evidence>
<evidence type="ECO:0000313" key="3">
    <source>
        <dbReference type="Proteomes" id="UP001183794"/>
    </source>
</evidence>
<gene>
    <name evidence="2" type="ORF">J2S62_002542</name>
</gene>
<feature type="transmembrane region" description="Helical" evidence="1">
    <location>
        <begin position="44"/>
        <end position="64"/>
    </location>
</feature>
<feature type="transmembrane region" description="Helical" evidence="1">
    <location>
        <begin position="76"/>
        <end position="97"/>
    </location>
</feature>